<dbReference type="GO" id="GO:0016787">
    <property type="term" value="F:hydrolase activity"/>
    <property type="evidence" value="ECO:0007669"/>
    <property type="project" value="UniProtKB-KW"/>
</dbReference>
<comment type="similarity">
    <text evidence="2">Belongs to the glycosyl hydrolase 2 family.</text>
</comment>
<comment type="caution">
    <text evidence="8">The sequence shown here is derived from an EMBL/GenBank/DDBJ whole genome shotgun (WGS) entry which is preliminary data.</text>
</comment>
<dbReference type="Pfam" id="PF02836">
    <property type="entry name" value="Glyco_hydro_2_C"/>
    <property type="match status" value="1"/>
</dbReference>
<dbReference type="SUPFAM" id="SSF74650">
    <property type="entry name" value="Galactose mutarotase-like"/>
    <property type="match status" value="1"/>
</dbReference>
<dbReference type="SMART" id="SM01038">
    <property type="entry name" value="Bgal_small_N"/>
    <property type="match status" value="1"/>
</dbReference>
<keyword evidence="5" id="KW-0326">Glycosidase</keyword>
<protein>
    <recommendedName>
        <fullName evidence="3">beta-galactosidase</fullName>
        <ecNumber evidence="3">3.2.1.23</ecNumber>
    </recommendedName>
    <alternativeName>
        <fullName evidence="6">Lactase</fullName>
    </alternativeName>
</protein>
<evidence type="ECO:0000256" key="4">
    <source>
        <dbReference type="ARBA" id="ARBA00022801"/>
    </source>
</evidence>
<dbReference type="PANTHER" id="PTHR46323:SF2">
    <property type="entry name" value="BETA-GALACTOSIDASE"/>
    <property type="match status" value="1"/>
</dbReference>
<dbReference type="InterPro" id="IPR008979">
    <property type="entry name" value="Galactose-bd-like_sf"/>
</dbReference>
<dbReference type="InterPro" id="IPR006101">
    <property type="entry name" value="Glyco_hydro_2"/>
</dbReference>
<dbReference type="Gene3D" id="2.60.40.10">
    <property type="entry name" value="Immunoglobulins"/>
    <property type="match status" value="2"/>
</dbReference>
<dbReference type="InterPro" id="IPR006103">
    <property type="entry name" value="Glyco_hydro_2_cat"/>
</dbReference>
<dbReference type="InterPro" id="IPR011013">
    <property type="entry name" value="Gal_mutarotase_sf_dom"/>
</dbReference>
<dbReference type="SUPFAM" id="SSF49785">
    <property type="entry name" value="Galactose-binding domain-like"/>
    <property type="match status" value="1"/>
</dbReference>
<dbReference type="RefSeq" id="WP_347794717.1">
    <property type="nucleotide sequence ID" value="NZ_JAYMYY010000002.1"/>
</dbReference>
<dbReference type="EMBL" id="JAYMYY010000002">
    <property type="protein sequence ID" value="MEO3990281.1"/>
    <property type="molecule type" value="Genomic_DNA"/>
</dbReference>
<comment type="catalytic activity">
    <reaction evidence="1">
        <text>Hydrolysis of terminal non-reducing beta-D-galactose residues in beta-D-galactosides.</text>
        <dbReference type="EC" id="3.2.1.23"/>
    </reaction>
</comment>
<evidence type="ECO:0000313" key="9">
    <source>
        <dbReference type="Proteomes" id="UP001444146"/>
    </source>
</evidence>
<feature type="domain" description="Beta galactosidase small chain/" evidence="7">
    <location>
        <begin position="756"/>
        <end position="1042"/>
    </location>
</feature>
<evidence type="ECO:0000256" key="1">
    <source>
        <dbReference type="ARBA" id="ARBA00001412"/>
    </source>
</evidence>
<evidence type="ECO:0000256" key="6">
    <source>
        <dbReference type="ARBA" id="ARBA00032230"/>
    </source>
</evidence>
<organism evidence="8 9">
    <name type="scientific">Pseudocitrobacter cyperus</name>
    <dbReference type="NCBI Taxonomy" id="3112843"/>
    <lineage>
        <taxon>Bacteria</taxon>
        <taxon>Pseudomonadati</taxon>
        <taxon>Pseudomonadota</taxon>
        <taxon>Gammaproteobacteria</taxon>
        <taxon>Enterobacterales</taxon>
        <taxon>Enterobacteriaceae</taxon>
        <taxon>Pseudocitrobacter</taxon>
    </lineage>
</organism>
<dbReference type="InterPro" id="IPR017853">
    <property type="entry name" value="GH"/>
</dbReference>
<dbReference type="InterPro" id="IPR036156">
    <property type="entry name" value="Beta-gal/glucu_dom_sf"/>
</dbReference>
<dbReference type="InterPro" id="IPR013783">
    <property type="entry name" value="Ig-like_fold"/>
</dbReference>
<sequence>MNAVVSDKQQVAALYTERDHVPTVLEDHRINGINKEKPRPHLFPFTNPLLAIRNDPIAASNYLSLNGLWQFSCSVNPQSRPKTFYQEEYDTSRWATIQVPGNWEAQGFDKAIYIDERFPFTTHWPEVPRDYNPVGSYRRSFHLDSHWLDREIFLQLAGARTASFIWINGQRVGYSQNAKNPAEFNITPYVRAGENSIAIEIYRWANASYLEKQDMLDMSGLEREVFIYATGKTRIYDFHCRQQVNPPFTHAEIDLSIDLQHYDTHPAGMVLSMQLLDDAQDFTPVLSEQVRFTREGTEQQHRFSGTVENPRLWSAETPNLYTLLLTLSDDRGEVIESTSHKIGFRHVQINNGQLQVNGKAIKIKGVNRHELHPTLGHVPTEENMLTDIRLMKQHNINAVRTSHFPCHSRWYQLCDEYGLYIVDEANIESHPLALKAETQIGDTESWIPAHLDRVQAMVERDKNHACVIVWSMGNEAGTGCVFETLYQWIKEKDPSRPVQYEPAGENYYSDIVCPMYPDLERLERFAEQGGDRPMIMIEYAHAMGNSLGILSDYWKIIDRHDNLQGGFIWEWMDHALELTNARGQKYWGYGKDYHPDKPSDGNFLNDGLLAADRTPHPHMAEVKKVYQPVRFHAVDPASGLFAVENRYDFVSLEHLEIHYHITQEGHEVACGSLGVFPVAADQQQTIQVPLAPLCRQDGQEYLLTLSAVTKDDAPLIGGNYELAWDQFALTPRVAPQPADATGYSPLSVQESQIVVEINGDGFTLRFDRADGCLTHFSVDGKTLIQRGPEPNFWRGLTDNDLGAKMFSLAEVWQQAANQRVLMELSVEQISPHQVAVITRFELSTVASQYTLRYAISANGEIHISTDFIPGDAALPLIPRIGTQLIMPCEFNYIQWYGRGPGETYSDRKGAKVGIYGGTTWAQFHAYPRPQESGNKTDVRWVRVVNGDGFGLEAVADHTLLNTSAWPFAAGELDFVADGDSDSASGLTPLSRRHGVDVQPGALTTWNIDLAQMGTGGQNSWRSLPPPEYQLPAKPYHFAFYLRPVRPDNH</sequence>
<dbReference type="InterPro" id="IPR032312">
    <property type="entry name" value="LacZ_4"/>
</dbReference>
<dbReference type="InterPro" id="IPR023232">
    <property type="entry name" value="Glyco_hydro_2_AS"/>
</dbReference>
<dbReference type="InterPro" id="IPR004199">
    <property type="entry name" value="B-gal_small/dom_5"/>
</dbReference>
<dbReference type="SUPFAM" id="SSF51445">
    <property type="entry name" value="(Trans)glycosidases"/>
    <property type="match status" value="1"/>
</dbReference>
<reference evidence="8 9" key="1">
    <citation type="submission" date="2024-01" db="EMBL/GenBank/DDBJ databases">
        <title>Pseudocitrobacter sp. Endophytic strain Cyp-38L.</title>
        <authorList>
            <person name="Amer M.A."/>
            <person name="Hamed S.M."/>
        </authorList>
    </citation>
    <scope>NUCLEOTIDE SEQUENCE [LARGE SCALE GENOMIC DNA]</scope>
    <source>
        <strain evidence="8 9">Cyp38S</strain>
    </source>
</reference>
<dbReference type="PANTHER" id="PTHR46323">
    <property type="entry name" value="BETA-GALACTOSIDASE"/>
    <property type="match status" value="1"/>
</dbReference>
<dbReference type="EC" id="3.2.1.23" evidence="3"/>
<dbReference type="Pfam" id="PF02929">
    <property type="entry name" value="Bgal_small_N"/>
    <property type="match status" value="1"/>
</dbReference>
<dbReference type="Gene3D" id="2.60.120.260">
    <property type="entry name" value="Galactose-binding domain-like"/>
    <property type="match status" value="1"/>
</dbReference>
<keyword evidence="4 8" id="KW-0378">Hydrolase</keyword>
<dbReference type="Gene3D" id="3.20.20.80">
    <property type="entry name" value="Glycosidases"/>
    <property type="match status" value="1"/>
</dbReference>
<evidence type="ECO:0000256" key="3">
    <source>
        <dbReference type="ARBA" id="ARBA00012756"/>
    </source>
</evidence>
<dbReference type="InterPro" id="IPR006102">
    <property type="entry name" value="Ig-like_GH2"/>
</dbReference>
<dbReference type="Pfam" id="PF02837">
    <property type="entry name" value="Glyco_hydro_2_N"/>
    <property type="match status" value="1"/>
</dbReference>
<evidence type="ECO:0000259" key="7">
    <source>
        <dbReference type="SMART" id="SM01038"/>
    </source>
</evidence>
<name>A0ABV0HIJ1_9ENTR</name>
<evidence type="ECO:0000256" key="5">
    <source>
        <dbReference type="ARBA" id="ARBA00023295"/>
    </source>
</evidence>
<evidence type="ECO:0000313" key="8">
    <source>
        <dbReference type="EMBL" id="MEO3990281.1"/>
    </source>
</evidence>
<dbReference type="InterPro" id="IPR006104">
    <property type="entry name" value="Glyco_hydro_2_N"/>
</dbReference>
<dbReference type="PROSITE" id="PS00608">
    <property type="entry name" value="GLYCOSYL_HYDROL_F2_2"/>
    <property type="match status" value="1"/>
</dbReference>
<keyword evidence="9" id="KW-1185">Reference proteome</keyword>
<dbReference type="InterPro" id="IPR050347">
    <property type="entry name" value="Bact_Beta-galactosidase"/>
</dbReference>
<dbReference type="SUPFAM" id="SSF49303">
    <property type="entry name" value="beta-Galactosidase/glucuronidase domain"/>
    <property type="match status" value="2"/>
</dbReference>
<proteinExistence type="inferred from homology"/>
<evidence type="ECO:0000256" key="2">
    <source>
        <dbReference type="ARBA" id="ARBA00007401"/>
    </source>
</evidence>
<dbReference type="Pfam" id="PF16353">
    <property type="entry name" value="LacZ_4"/>
    <property type="match status" value="1"/>
</dbReference>
<accession>A0ABV0HIJ1</accession>
<dbReference type="Pfam" id="PF00703">
    <property type="entry name" value="Glyco_hydro_2"/>
    <property type="match status" value="1"/>
</dbReference>
<dbReference type="PRINTS" id="PR00132">
    <property type="entry name" value="GLHYDRLASE2"/>
</dbReference>
<dbReference type="Proteomes" id="UP001444146">
    <property type="component" value="Unassembled WGS sequence"/>
</dbReference>
<gene>
    <name evidence="8" type="ORF">VSR74_10680</name>
</gene>
<dbReference type="Gene3D" id="2.70.98.10">
    <property type="match status" value="1"/>
</dbReference>
<dbReference type="InterPro" id="IPR014718">
    <property type="entry name" value="GH-type_carb-bd"/>
</dbReference>